<dbReference type="PANTHER" id="PTHR46567">
    <property type="entry name" value="MEDIATOR OF RNA POLYMERASE II TRANSCRIPTION SUBUNIT 12"/>
    <property type="match status" value="1"/>
</dbReference>
<evidence type="ECO:0000256" key="7">
    <source>
        <dbReference type="ARBA" id="ARBA00032010"/>
    </source>
</evidence>
<evidence type="ECO:0000256" key="8">
    <source>
        <dbReference type="SAM" id="MobiDB-lite"/>
    </source>
</evidence>
<dbReference type="PhylomeDB" id="A7TFZ8"/>
<evidence type="ECO:0000256" key="4">
    <source>
        <dbReference type="ARBA" id="ARBA00023015"/>
    </source>
</evidence>
<dbReference type="GO" id="GO:1990508">
    <property type="term" value="C:CKM complex"/>
    <property type="evidence" value="ECO:0007669"/>
    <property type="project" value="EnsemblFungi"/>
</dbReference>
<dbReference type="HOGENOM" id="CLU_256280_0_0_1"/>
<dbReference type="RefSeq" id="XP_001646613.1">
    <property type="nucleotide sequence ID" value="XM_001646563.1"/>
</dbReference>
<dbReference type="KEGG" id="vpo:Kpol_1028p28"/>
<protein>
    <recommendedName>
        <fullName evidence="3">Mediator of RNA polymerase II transcription subunit 12</fullName>
    </recommendedName>
    <alternativeName>
        <fullName evidence="7">Mediator complex subunit 12</fullName>
    </alternativeName>
</protein>
<dbReference type="GO" id="GO:0000122">
    <property type="term" value="P:negative regulation of transcription by RNA polymerase II"/>
    <property type="evidence" value="ECO:0007669"/>
    <property type="project" value="EnsemblFungi"/>
</dbReference>
<comment type="similarity">
    <text evidence="2">Belongs to the Mediator complex subunit 12 family.</text>
</comment>
<dbReference type="InterPro" id="IPR019035">
    <property type="entry name" value="Mediator_Med12"/>
</dbReference>
<dbReference type="InParanoid" id="A7TFZ8"/>
<dbReference type="STRING" id="436907.A7TFZ8"/>
<name>A7TFZ8_VANPO</name>
<keyword evidence="11" id="KW-1185">Reference proteome</keyword>
<evidence type="ECO:0000256" key="3">
    <source>
        <dbReference type="ARBA" id="ARBA00019622"/>
    </source>
</evidence>
<organism evidence="11">
    <name type="scientific">Vanderwaltozyma polyspora (strain ATCC 22028 / DSM 70294 / BCRC 21397 / CBS 2163 / NBRC 10782 / NRRL Y-8283 / UCD 57-17)</name>
    <name type="common">Kluyveromyces polysporus</name>
    <dbReference type="NCBI Taxonomy" id="436907"/>
    <lineage>
        <taxon>Eukaryota</taxon>
        <taxon>Fungi</taxon>
        <taxon>Dikarya</taxon>
        <taxon>Ascomycota</taxon>
        <taxon>Saccharomycotina</taxon>
        <taxon>Saccharomycetes</taxon>
        <taxon>Saccharomycetales</taxon>
        <taxon>Saccharomycetaceae</taxon>
        <taxon>Vanderwaltozyma</taxon>
    </lineage>
</organism>
<evidence type="ECO:0000256" key="1">
    <source>
        <dbReference type="ARBA" id="ARBA00004123"/>
    </source>
</evidence>
<dbReference type="SMART" id="SM01281">
    <property type="entry name" value="Med12"/>
    <property type="match status" value="1"/>
</dbReference>
<feature type="compositionally biased region" description="Basic and acidic residues" evidence="8">
    <location>
        <begin position="15"/>
        <end position="24"/>
    </location>
</feature>
<evidence type="ECO:0000256" key="6">
    <source>
        <dbReference type="ARBA" id="ARBA00023242"/>
    </source>
</evidence>
<dbReference type="OrthoDB" id="20828at2759"/>
<evidence type="ECO:0000259" key="9">
    <source>
        <dbReference type="SMART" id="SM01281"/>
    </source>
</evidence>
<proteinExistence type="inferred from homology"/>
<feature type="region of interest" description="Disordered" evidence="8">
    <location>
        <begin position="15"/>
        <end position="43"/>
    </location>
</feature>
<gene>
    <name evidence="10" type="ORF">Kpol_1028p28</name>
</gene>
<dbReference type="GO" id="GO:0045944">
    <property type="term" value="P:positive regulation of transcription by RNA polymerase II"/>
    <property type="evidence" value="ECO:0007669"/>
    <property type="project" value="EnsemblFungi"/>
</dbReference>
<accession>A7TFZ8</accession>
<evidence type="ECO:0000256" key="2">
    <source>
        <dbReference type="ARBA" id="ARBA00010289"/>
    </source>
</evidence>
<keyword evidence="4" id="KW-0805">Transcription regulation</keyword>
<dbReference type="EMBL" id="DS480385">
    <property type="protein sequence ID" value="EDO18755.1"/>
    <property type="molecule type" value="Genomic_DNA"/>
</dbReference>
<evidence type="ECO:0000256" key="5">
    <source>
        <dbReference type="ARBA" id="ARBA00023163"/>
    </source>
</evidence>
<dbReference type="eggNOG" id="KOG4522">
    <property type="taxonomic scope" value="Eukaryota"/>
</dbReference>
<evidence type="ECO:0000313" key="11">
    <source>
        <dbReference type="Proteomes" id="UP000000267"/>
    </source>
</evidence>
<reference evidence="10 11" key="1">
    <citation type="journal article" date="2007" name="Proc. Natl. Acad. Sci. U.S.A.">
        <title>Independent sorting-out of thousands of duplicated gene pairs in two yeast species descended from a whole-genome duplication.</title>
        <authorList>
            <person name="Scannell D.R."/>
            <person name="Frank A.C."/>
            <person name="Conant G.C."/>
            <person name="Byrne K.P."/>
            <person name="Woolfit M."/>
            <person name="Wolfe K.H."/>
        </authorList>
    </citation>
    <scope>NUCLEOTIDE SEQUENCE [LARGE SCALE GENOMIC DNA]</scope>
    <source>
        <strain evidence="11">ATCC 22028 / DSM 70294 / BCRC 21397 / CBS 2163 / NBRC 10782 / NRRL Y-8283 / UCD 57-17</strain>
    </source>
</reference>
<dbReference type="GO" id="GO:0000411">
    <property type="term" value="P:positive regulation of transcription by galactose"/>
    <property type="evidence" value="ECO:0007669"/>
    <property type="project" value="EnsemblFungi"/>
</dbReference>
<dbReference type="Pfam" id="PF09497">
    <property type="entry name" value="Med12"/>
    <property type="match status" value="1"/>
</dbReference>
<dbReference type="OMA" id="EFIVYHQ"/>
<sequence>MSPTKYVLVPPDELHPYINKKDENSNDGNNANNKEMTYPDFDPWRHTKSEDDIMINFVSKGYYTTPKVNFESISARSSLQESLPKLSNHLAEQFSQVLQIREKEINKIPYGNNDPSSSSTQHQLFSLLSGPGFQLPNRVTLTDQRKDQWLQELSSPYASLTKISKFIPHGLKRRQVLEQCCMRQIPLKRAIWLLKCCYSMEWKALSTKHLNSKEINSQLLKEWTENFIFMLEKLVFEMSQYYNDAAKLKVWKREIYYFLKLLGNCYTLELINKDILLHWLVEFISKIEIFEYLPLSLHILSLFWHDISNVNESAPSAQPMFLVTKISDTLLHKYIAVSHNKSMINDEKYIINDVKKNNKIKESILAVIRRLICDLFQRQLLEVFLFPTSSWDLYKPCLYEITNQLNDTPEMVAEVKKKLELISYRNESLKLHYTSRSHTPEDESGTNTSNDESKIEFIKLNCIDFELTEKLDDNPIDFDWASFVDREIQNVSQIVQLILWVIHPSRACRYEGTQLVAKILLLTISSVEGLQEYVVEDIIWSVVFQISKYSEQKRSTFVSLPSLYKLLNMLITYGIVKVPTYIRKLISSGVLYLPESNDKFFHCDALINLKISFLMKSQYNMVLRNVIEYDATFYEKYNFDQLLSVTDELKQKILDSEELDMSEQPYSIKIMMAEWYLGLICGGELEVVNKQTLMKNFNFFCIHFDVFHHFYKWVEFIVYHQLLADIETLETLMNILLRYGKLFSQFINDHILFTKTFILIYTKILKESDNTAYSVTSFMPFWKFFMKNFSYTLNFDEDLRTDLGSVYEEEKAKVERFPKDKELVSLLNDDLHGNISNAKGLVCNFPEVFQTNLRVFFSSEEYSLSKKQARYMLLLIMNASTRDYNKFIAIYLKRKDFKMENLVHLISYKLLTLEQVQNVLGIDFILVLLSYKYEGYDLGFEYYRDHYVRLNYKLLLTACESKLNDHYTLFLEMLIQYGNLWKLYDITSSALLAVFNDSNVDNYKFLRSILFFGVKNYDKDEDIVMTDGISPHVWLDFTNIWLFQSYTKYILLDTLSSGEGLEKAKNFLFSMIEVTNYSCLCAQTFGRINDTDTINILIKIFERKFFDTCLYDKEISNQYLRVIIEVITFLSQQMAINSPSHQDMNVTFIESLRTISKHFAKKDEQELKNIRVKLDSFLKISIIHQTAIFEYVSNLIETNDIKIVNSLLDDLFTLFEKISFDLGLKLMLYEILSSLKSYCQYKSTTESGKGNKSVIVPTKLLELPPFQVSSFLKEEDPDDNEQQLSLGIQTEDDIPYGGRPLSSHPHSVNRCYQKQWFIYSKKTKEHWCRFYNEPYHCINNYQSESSSSFNNSCLNLSLFDARYEKRNPK</sequence>
<dbReference type="Proteomes" id="UP000000267">
    <property type="component" value="Unassembled WGS sequence"/>
</dbReference>
<dbReference type="GeneID" id="5547068"/>
<evidence type="ECO:0000313" key="10">
    <source>
        <dbReference type="EMBL" id="EDO18755.1"/>
    </source>
</evidence>
<dbReference type="GO" id="GO:0016592">
    <property type="term" value="C:mediator complex"/>
    <property type="evidence" value="ECO:0007669"/>
    <property type="project" value="EnsemblFungi"/>
</dbReference>
<dbReference type="FunCoup" id="A7TFZ8">
    <property type="interactions" value="164"/>
</dbReference>
<keyword evidence="5" id="KW-0804">Transcription</keyword>
<comment type="subcellular location">
    <subcellularLocation>
        <location evidence="1">Nucleus</location>
    </subcellularLocation>
</comment>
<dbReference type="PANTHER" id="PTHR46567:SF1">
    <property type="entry name" value="MEDIATOR OF RNA POLYMERASE II TRANSCRIPTION SUBUNIT 12"/>
    <property type="match status" value="1"/>
</dbReference>
<dbReference type="GO" id="GO:0003713">
    <property type="term" value="F:transcription coactivator activity"/>
    <property type="evidence" value="ECO:0007669"/>
    <property type="project" value="EnsemblFungi"/>
</dbReference>
<feature type="domain" description="Mediator complex subunit Med12" evidence="9">
    <location>
        <begin position="132"/>
        <end position="195"/>
    </location>
</feature>
<keyword evidence="6" id="KW-0539">Nucleus</keyword>